<evidence type="ECO:0000313" key="2">
    <source>
        <dbReference type="Proteomes" id="UP000275846"/>
    </source>
</evidence>
<name>A0A183T469_SCHSO</name>
<accession>A0A183T469</accession>
<gene>
    <name evidence="1" type="ORF">SSLN_LOCUS11267</name>
</gene>
<proteinExistence type="predicted"/>
<protein>
    <submittedName>
        <fullName evidence="3">IstB_IS21 domain-containing protein</fullName>
    </submittedName>
</protein>
<reference evidence="1 2" key="2">
    <citation type="submission" date="2018-11" db="EMBL/GenBank/DDBJ databases">
        <authorList>
            <consortium name="Pathogen Informatics"/>
        </authorList>
    </citation>
    <scope>NUCLEOTIDE SEQUENCE [LARGE SCALE GENOMIC DNA]</scope>
    <source>
        <strain evidence="1 2">NST_G2</strain>
    </source>
</reference>
<sequence length="182" mass="20299">MLLGYENYIRVLLGPEDLTRMCLSLDSMVVGILCGECSCGRLKLVPNYHLWLHVAGLFPVAAPRSNVTSGGLNRVRVSGAVWVSEPDTYHDEHPGICIAYRTDGHLLSIQRMQALTRVSTITIHDLLFVDECALNTGTEEDIKRRMDLFATGYANFGKAISTAKTRVICTNRSLTWNTIFHE</sequence>
<reference evidence="3" key="1">
    <citation type="submission" date="2016-06" db="UniProtKB">
        <authorList>
            <consortium name="WormBaseParasite"/>
        </authorList>
    </citation>
    <scope>IDENTIFICATION</scope>
</reference>
<organism evidence="3">
    <name type="scientific">Schistocephalus solidus</name>
    <name type="common">Tapeworm</name>
    <dbReference type="NCBI Taxonomy" id="70667"/>
    <lineage>
        <taxon>Eukaryota</taxon>
        <taxon>Metazoa</taxon>
        <taxon>Spiralia</taxon>
        <taxon>Lophotrochozoa</taxon>
        <taxon>Platyhelminthes</taxon>
        <taxon>Cestoda</taxon>
        <taxon>Eucestoda</taxon>
        <taxon>Diphyllobothriidea</taxon>
        <taxon>Diphyllobothriidae</taxon>
        <taxon>Schistocephalus</taxon>
    </lineage>
</organism>
<dbReference type="OrthoDB" id="425681at2759"/>
<evidence type="ECO:0000313" key="3">
    <source>
        <dbReference type="WBParaSite" id="SSLN_0001169801-mRNA-1"/>
    </source>
</evidence>
<dbReference type="EMBL" id="UYSU01036406">
    <property type="protein sequence ID" value="VDL97652.1"/>
    <property type="molecule type" value="Genomic_DNA"/>
</dbReference>
<dbReference type="WBParaSite" id="SSLN_0001169801-mRNA-1">
    <property type="protein sequence ID" value="SSLN_0001169801-mRNA-1"/>
    <property type="gene ID" value="SSLN_0001169801"/>
</dbReference>
<dbReference type="AlphaFoldDB" id="A0A183T469"/>
<keyword evidence="2" id="KW-1185">Reference proteome</keyword>
<dbReference type="Proteomes" id="UP000275846">
    <property type="component" value="Unassembled WGS sequence"/>
</dbReference>
<evidence type="ECO:0000313" key="1">
    <source>
        <dbReference type="EMBL" id="VDL97652.1"/>
    </source>
</evidence>